<keyword evidence="3" id="KW-0805">Transcription regulation</keyword>
<dbReference type="PANTHER" id="PTHR31313">
    <property type="entry name" value="TY1 ENHANCER ACTIVATOR"/>
    <property type="match status" value="1"/>
</dbReference>
<dbReference type="AlphaFoldDB" id="A0A1X0RN14"/>
<evidence type="ECO:0000256" key="3">
    <source>
        <dbReference type="ARBA" id="ARBA00023015"/>
    </source>
</evidence>
<dbReference type="Proteomes" id="UP000242381">
    <property type="component" value="Unassembled WGS sequence"/>
</dbReference>
<name>A0A1X0RN14_RHIZD</name>
<keyword evidence="2" id="KW-0862">Zinc</keyword>
<evidence type="ECO:0000313" key="8">
    <source>
        <dbReference type="EMBL" id="ORE13407.1"/>
    </source>
</evidence>
<accession>A0A1X0RN14</accession>
<sequence>MERLIQEAKASETRKSPDIIYELEKNKSIVRRKQRVEESDRSTTSIPITTTTTATTTTTSNKTTLSNLFEEYGILNPKQWLPGVKHDTIQYLGDLSTFQFLGSRLDLSREMKWEGYTIKRFGEDTVLVADRKEADVQQYSRLIPEIRWPKGMDSQGEDIHQYIYAVTGLDKHTAARLLKIMNAFPSGDLLNAMLGAAARFVEHQKAGYEGQRKLPSDVMLDVPIGWSNSFFDRAEHLLLNWSTTPTLSKIQTILLVLNTRPDRNIKSSESWQMGGFAHLLGLHKSCDHWDIPDREKETRKRDITVGYPDVTADWEEVMDAYEIDKDKILNKQPFPRFPSLSTPFKITVSVGKRAPIYELFLSLVKLSQINSRILLSLHSPRARQFSYEHGSDNIVATLDHELTEWRYSFSRTVRNSRIPDFNHQKGYFAPVVASILLLYFSTLILLHQPFLKKTASKSSTTSQQICTNAAKGGMRIAKGMGIKEFLMCPYAAVTYPLRQFGLIQVINAKNPNPEISVTAKEELKQGMALSQMIEPMSFGAHHTNKFYTVLLNHLEEYEKYKSEDPKLNANMGYTSQAVNAQQQQSIIEHSGTAPMNAGPFFEEAFSLSQFGFNTAMNTASLNAFLQNTITPGLDSYDMTINQQQLMNDIHTSNNMFRNDPSNLFWNLPLDVESLDNWLNNMNDIEWIRFEQ</sequence>
<dbReference type="VEuPathDB" id="FungiDB:BCV72DRAFT_198002"/>
<evidence type="ECO:0000313" key="9">
    <source>
        <dbReference type="Proteomes" id="UP000242381"/>
    </source>
</evidence>
<keyword evidence="6" id="KW-0539">Nucleus</keyword>
<evidence type="ECO:0000256" key="6">
    <source>
        <dbReference type="ARBA" id="ARBA00023242"/>
    </source>
</evidence>
<feature type="region of interest" description="Disordered" evidence="7">
    <location>
        <begin position="33"/>
        <end position="58"/>
    </location>
</feature>
<evidence type="ECO:0000256" key="4">
    <source>
        <dbReference type="ARBA" id="ARBA00023125"/>
    </source>
</evidence>
<gene>
    <name evidence="8" type="ORF">BCV71DRAFT_189256</name>
</gene>
<organism evidence="8 9">
    <name type="scientific">Rhizopus microsporus</name>
    <dbReference type="NCBI Taxonomy" id="58291"/>
    <lineage>
        <taxon>Eukaryota</taxon>
        <taxon>Fungi</taxon>
        <taxon>Fungi incertae sedis</taxon>
        <taxon>Mucoromycota</taxon>
        <taxon>Mucoromycotina</taxon>
        <taxon>Mucoromycetes</taxon>
        <taxon>Mucorales</taxon>
        <taxon>Mucorineae</taxon>
        <taxon>Rhizopodaceae</taxon>
        <taxon>Rhizopus</taxon>
    </lineage>
</organism>
<protein>
    <recommendedName>
        <fullName evidence="10">Transcription factor domain-containing protein</fullName>
    </recommendedName>
</protein>
<dbReference type="OMA" id="WIANDPQ"/>
<dbReference type="PANTHER" id="PTHR31313:SF81">
    <property type="entry name" value="TY1 ENHANCER ACTIVATOR"/>
    <property type="match status" value="1"/>
</dbReference>
<proteinExistence type="predicted"/>
<dbReference type="GO" id="GO:0003677">
    <property type="term" value="F:DNA binding"/>
    <property type="evidence" value="ECO:0007669"/>
    <property type="project" value="UniProtKB-KW"/>
</dbReference>
<dbReference type="EMBL" id="KV921539">
    <property type="protein sequence ID" value="ORE13407.1"/>
    <property type="molecule type" value="Genomic_DNA"/>
</dbReference>
<evidence type="ECO:0000256" key="1">
    <source>
        <dbReference type="ARBA" id="ARBA00022723"/>
    </source>
</evidence>
<reference evidence="8 9" key="1">
    <citation type="journal article" date="2016" name="Proc. Natl. Acad. Sci. U.S.A.">
        <title>Lipid metabolic changes in an early divergent fungus govern the establishment of a mutualistic symbiosis with endobacteria.</title>
        <authorList>
            <person name="Lastovetsky O.A."/>
            <person name="Gaspar M.L."/>
            <person name="Mondo S.J."/>
            <person name="LaButti K.M."/>
            <person name="Sandor L."/>
            <person name="Grigoriev I.V."/>
            <person name="Henry S.A."/>
            <person name="Pawlowska T.E."/>
        </authorList>
    </citation>
    <scope>NUCLEOTIDE SEQUENCE [LARGE SCALE GENOMIC DNA]</scope>
    <source>
        <strain evidence="8 9">ATCC 11559</strain>
    </source>
</reference>
<keyword evidence="4" id="KW-0238">DNA-binding</keyword>
<dbReference type="CDD" id="cd12148">
    <property type="entry name" value="fungal_TF_MHR"/>
    <property type="match status" value="1"/>
</dbReference>
<dbReference type="GO" id="GO:0046872">
    <property type="term" value="F:metal ion binding"/>
    <property type="evidence" value="ECO:0007669"/>
    <property type="project" value="UniProtKB-KW"/>
</dbReference>
<evidence type="ECO:0008006" key="10">
    <source>
        <dbReference type="Google" id="ProtNLM"/>
    </source>
</evidence>
<feature type="compositionally biased region" description="Low complexity" evidence="7">
    <location>
        <begin position="42"/>
        <end position="58"/>
    </location>
</feature>
<evidence type="ECO:0000256" key="5">
    <source>
        <dbReference type="ARBA" id="ARBA00023163"/>
    </source>
</evidence>
<dbReference type="InterPro" id="IPR051615">
    <property type="entry name" value="Transcr_Regulatory_Elem"/>
</dbReference>
<keyword evidence="1" id="KW-0479">Metal-binding</keyword>
<keyword evidence="5" id="KW-0804">Transcription</keyword>
<evidence type="ECO:0000256" key="2">
    <source>
        <dbReference type="ARBA" id="ARBA00022833"/>
    </source>
</evidence>
<evidence type="ECO:0000256" key="7">
    <source>
        <dbReference type="SAM" id="MobiDB-lite"/>
    </source>
</evidence>